<dbReference type="PANTHER" id="PTHR31690">
    <property type="entry name" value="FUCOSE MUTAROTASE"/>
    <property type="match status" value="1"/>
</dbReference>
<dbReference type="SUPFAM" id="SSF102546">
    <property type="entry name" value="RbsD-like"/>
    <property type="match status" value="1"/>
</dbReference>
<dbReference type="Proteomes" id="UP001243846">
    <property type="component" value="Unassembled WGS sequence"/>
</dbReference>
<comment type="catalytic activity">
    <reaction evidence="1">
        <text>beta-D-ribopyranose = beta-D-ribofuranose</text>
        <dbReference type="Rhea" id="RHEA:25432"/>
        <dbReference type="ChEBI" id="CHEBI:27476"/>
        <dbReference type="ChEBI" id="CHEBI:47002"/>
        <dbReference type="EC" id="5.4.99.62"/>
    </reaction>
</comment>
<keyword evidence="2" id="KW-0413">Isomerase</keyword>
<gene>
    <name evidence="4" type="ORF">QWZ10_14280</name>
</gene>
<protein>
    <submittedName>
        <fullName evidence="4">RbsD/FucU domain-containing protein</fullName>
    </submittedName>
</protein>
<sequence length="107" mass="11406">MAEHTSYGSVLTIGANLTRSVQAVLTLLPLDTFVTAAATTMQVVGDAAMIPDTVAEITPLIAAEGVGQDTVERFAFYERARNAFAILHCQEARIYGNVLLRKGIIPG</sequence>
<accession>A0ABT8D790</accession>
<evidence type="ECO:0000256" key="1">
    <source>
        <dbReference type="ARBA" id="ARBA00000223"/>
    </source>
</evidence>
<dbReference type="Pfam" id="PF05025">
    <property type="entry name" value="RbsD_FucU"/>
    <property type="match status" value="1"/>
</dbReference>
<name>A0ABT8D790_9RHOB</name>
<dbReference type="PANTHER" id="PTHR31690:SF4">
    <property type="entry name" value="FUCOSE MUTAROTASE"/>
    <property type="match status" value="1"/>
</dbReference>
<reference evidence="5" key="1">
    <citation type="journal article" date="2019" name="Int. J. Syst. Evol. Microbiol.">
        <title>The Global Catalogue of Microorganisms (GCM) 10K type strain sequencing project: providing services to taxonomists for standard genome sequencing and annotation.</title>
        <authorList>
            <consortium name="The Broad Institute Genomics Platform"/>
            <consortium name="The Broad Institute Genome Sequencing Center for Infectious Disease"/>
            <person name="Wu L."/>
            <person name="Ma J."/>
        </authorList>
    </citation>
    <scope>NUCLEOTIDE SEQUENCE [LARGE SCALE GENOMIC DNA]</scope>
    <source>
        <strain evidence="5">CECT 8482</strain>
    </source>
</reference>
<dbReference type="Gene3D" id="3.40.1650.10">
    <property type="entry name" value="RbsD-like domain"/>
    <property type="match status" value="1"/>
</dbReference>
<evidence type="ECO:0000256" key="3">
    <source>
        <dbReference type="ARBA" id="ARBA00036324"/>
    </source>
</evidence>
<dbReference type="InterPro" id="IPR023750">
    <property type="entry name" value="RbsD-like_sf"/>
</dbReference>
<evidence type="ECO:0000313" key="4">
    <source>
        <dbReference type="EMBL" id="MDN3712625.1"/>
    </source>
</evidence>
<keyword evidence="5" id="KW-1185">Reference proteome</keyword>
<comment type="catalytic activity">
    <reaction evidence="3">
        <text>alpha-L-fucose = beta-L-fucose</text>
        <dbReference type="Rhea" id="RHEA:25580"/>
        <dbReference type="ChEBI" id="CHEBI:42548"/>
        <dbReference type="ChEBI" id="CHEBI:42589"/>
        <dbReference type="EC" id="5.1.3.29"/>
    </reaction>
</comment>
<organism evidence="4 5">
    <name type="scientific">Paracoccus cavernae</name>
    <dbReference type="NCBI Taxonomy" id="1571207"/>
    <lineage>
        <taxon>Bacteria</taxon>
        <taxon>Pseudomonadati</taxon>
        <taxon>Pseudomonadota</taxon>
        <taxon>Alphaproteobacteria</taxon>
        <taxon>Rhodobacterales</taxon>
        <taxon>Paracoccaceae</taxon>
        <taxon>Paracoccus</taxon>
    </lineage>
</organism>
<dbReference type="InterPro" id="IPR050443">
    <property type="entry name" value="RbsD/FucU_mutarotase"/>
</dbReference>
<evidence type="ECO:0000313" key="5">
    <source>
        <dbReference type="Proteomes" id="UP001243846"/>
    </source>
</evidence>
<evidence type="ECO:0000256" key="2">
    <source>
        <dbReference type="ARBA" id="ARBA00023235"/>
    </source>
</evidence>
<comment type="caution">
    <text evidence="4">The sequence shown here is derived from an EMBL/GenBank/DDBJ whole genome shotgun (WGS) entry which is preliminary data.</text>
</comment>
<dbReference type="EMBL" id="JAUFRC010000001">
    <property type="protein sequence ID" value="MDN3712625.1"/>
    <property type="molecule type" value="Genomic_DNA"/>
</dbReference>
<proteinExistence type="predicted"/>
<dbReference type="InterPro" id="IPR007721">
    <property type="entry name" value="RbsD_FucU"/>
</dbReference>